<sequence length="133" mass="13888">MRQACGGPPALSQINHAADPVPSAWGPNHARMLSLSHGPGPLSSPQHSSSGVGGWNAPERHALLPFLSFSFFLLWASGDRKTEASISSSLHYSGNNGPFLLLIGGPCQWGLGFAVVEKGGGRVLFAKGLPHLP</sequence>
<dbReference type="AlphaFoldDB" id="A0AAW1Z674"/>
<keyword evidence="2" id="KW-1185">Reference proteome</keyword>
<proteinExistence type="predicted"/>
<organism evidence="1 2">
    <name type="scientific">Culter alburnus</name>
    <name type="common">Topmouth culter</name>
    <dbReference type="NCBI Taxonomy" id="194366"/>
    <lineage>
        <taxon>Eukaryota</taxon>
        <taxon>Metazoa</taxon>
        <taxon>Chordata</taxon>
        <taxon>Craniata</taxon>
        <taxon>Vertebrata</taxon>
        <taxon>Euteleostomi</taxon>
        <taxon>Actinopterygii</taxon>
        <taxon>Neopterygii</taxon>
        <taxon>Teleostei</taxon>
        <taxon>Ostariophysi</taxon>
        <taxon>Cypriniformes</taxon>
        <taxon>Xenocyprididae</taxon>
        <taxon>Xenocypridinae</taxon>
        <taxon>Culter</taxon>
    </lineage>
</organism>
<evidence type="ECO:0000313" key="1">
    <source>
        <dbReference type="EMBL" id="KAK9955567.1"/>
    </source>
</evidence>
<comment type="caution">
    <text evidence="1">The sequence shown here is derived from an EMBL/GenBank/DDBJ whole genome shotgun (WGS) entry which is preliminary data.</text>
</comment>
<evidence type="ECO:0000313" key="2">
    <source>
        <dbReference type="Proteomes" id="UP001479290"/>
    </source>
</evidence>
<reference evidence="1 2" key="1">
    <citation type="submission" date="2024-05" db="EMBL/GenBank/DDBJ databases">
        <title>A high-quality chromosomal-level genome assembly of Topmouth culter (Culter alburnus).</title>
        <authorList>
            <person name="Zhao H."/>
        </authorList>
    </citation>
    <scope>NUCLEOTIDE SEQUENCE [LARGE SCALE GENOMIC DNA]</scope>
    <source>
        <strain evidence="1">CATC2023</strain>
        <tissue evidence="1">Muscle</tissue>
    </source>
</reference>
<gene>
    <name evidence="1" type="ORF">ABG768_015431</name>
</gene>
<protein>
    <submittedName>
        <fullName evidence="1">Uncharacterized protein</fullName>
    </submittedName>
</protein>
<dbReference type="EMBL" id="JAWDJR010000021">
    <property type="protein sequence ID" value="KAK9955567.1"/>
    <property type="molecule type" value="Genomic_DNA"/>
</dbReference>
<name>A0AAW1Z674_CULAL</name>
<accession>A0AAW1Z674</accession>
<dbReference type="Proteomes" id="UP001479290">
    <property type="component" value="Unassembled WGS sequence"/>
</dbReference>